<dbReference type="InterPro" id="IPR003583">
    <property type="entry name" value="Hlx-hairpin-Hlx_DNA-bd_motif"/>
</dbReference>
<comment type="function">
    <text evidence="7">The UvrABC repair system catalyzes the recognition and processing of DNA lesions. UvrC both incises the 5' and 3' sides of the lesion. The N-terminal half is responsible for the 3' incision and the C-terminal half is responsible for the 5' incision.</text>
</comment>
<feature type="domain" description="UvrC family homology region profile" evidence="10">
    <location>
        <begin position="266"/>
        <end position="496"/>
    </location>
</feature>
<proteinExistence type="inferred from homology"/>
<evidence type="ECO:0000256" key="4">
    <source>
        <dbReference type="ARBA" id="ARBA00022881"/>
    </source>
</evidence>
<comment type="subunit">
    <text evidence="7">Interacts with UvrB in an incision complex.</text>
</comment>
<accession>A0A850LEE2</accession>
<dbReference type="NCBIfam" id="NF001824">
    <property type="entry name" value="PRK00558.1-5"/>
    <property type="match status" value="1"/>
</dbReference>
<dbReference type="InterPro" id="IPR035901">
    <property type="entry name" value="GIY-YIG_endonuc_sf"/>
</dbReference>
<dbReference type="Pfam" id="PF14520">
    <property type="entry name" value="HHH_5"/>
    <property type="match status" value="1"/>
</dbReference>
<protein>
    <recommendedName>
        <fullName evidence="7">UvrABC system protein C</fullName>
        <shortName evidence="7">Protein UvrC</shortName>
    </recommendedName>
    <alternativeName>
        <fullName evidence="7">Excinuclease ABC subunit C</fullName>
    </alternativeName>
</protein>
<dbReference type="FunFam" id="3.30.420.340:FF:000001">
    <property type="entry name" value="UvrABC system protein C"/>
    <property type="match status" value="1"/>
</dbReference>
<dbReference type="Gene3D" id="1.10.150.20">
    <property type="entry name" value="5' to 3' exonuclease, C-terminal subdomain"/>
    <property type="match status" value="1"/>
</dbReference>
<dbReference type="PROSITE" id="PS50165">
    <property type="entry name" value="UVRC"/>
    <property type="match status" value="1"/>
</dbReference>
<dbReference type="NCBIfam" id="TIGR00194">
    <property type="entry name" value="uvrC"/>
    <property type="match status" value="1"/>
</dbReference>
<keyword evidence="3 7" id="KW-0228">DNA excision</keyword>
<feature type="domain" description="UVR" evidence="8">
    <location>
        <begin position="215"/>
        <end position="250"/>
    </location>
</feature>
<dbReference type="CDD" id="cd10434">
    <property type="entry name" value="GIY-YIG_UvrC_Cho"/>
    <property type="match status" value="1"/>
</dbReference>
<sequence>MQDTNPSQPDSPITGYACIQDYLRNLSGAPGVYRMLDAQARVLYVGKARNLKARVSNYARPGHSPRIERMIRETASMMFLTTRTETEALLLEQNLIKQLKPKYNVLLRDDKSFPNILVAKDHSFAQIKKHRGAKKEKGTYFGPFASAGAVNRTLNQLQKAFLLRNCTDAVFESRTRPCLLYQIKRCSAPCVGLISDQDYAAAVKDAERFLSGRSTRVQEELAEQMMAASEAMEFERAAALRDRIRALTTVQGTQGINPRGVAEADVVALHLENGQACVQVFFIRANQNWGNRDFYPRVGEDVSAAEVMEAFLGQFYDNKEPPRQLILSDAIENADLMTEALSEKAGRKVELLVPQRGEKAELVSGALRNARESLARRMSESATQTKLLGGLAEAFDLDGPPQRIEVYDNSHIQGTNAVGGMIVAGPEGFLKNQYRKFNIRGDDLTPGDDFGMMKEVLTRRFTRLLKEDPDRDKGLWPDLLLIDGGAGQVSAVHEIMMAHGVQDIPMVGVAKGIDRDHGKEEFHRTGQRPFALKRNDPVLYFIQRLRDEAHRFAIGTHRAKRAKAVSATPLDDIPGVGAARKRALLAHFGSAKAVSRADLADLTAVEGVSAGLAQKIYDFFHES</sequence>
<evidence type="ECO:0000313" key="11">
    <source>
        <dbReference type="EMBL" id="NVK96404.1"/>
    </source>
</evidence>
<dbReference type="InterPro" id="IPR010994">
    <property type="entry name" value="RuvA_2-like"/>
</dbReference>
<dbReference type="SMART" id="SM00465">
    <property type="entry name" value="GIYc"/>
    <property type="match status" value="1"/>
</dbReference>
<gene>
    <name evidence="7 11" type="primary">uvrC</name>
    <name evidence="11" type="ORF">HW564_05680</name>
</gene>
<evidence type="ECO:0000259" key="10">
    <source>
        <dbReference type="PROSITE" id="PS50165"/>
    </source>
</evidence>
<dbReference type="SUPFAM" id="SSF47781">
    <property type="entry name" value="RuvA domain 2-like"/>
    <property type="match status" value="1"/>
</dbReference>
<dbReference type="Pfam" id="PF08459">
    <property type="entry name" value="UvrC_RNaseH_dom"/>
    <property type="match status" value="1"/>
</dbReference>
<evidence type="ECO:0000256" key="1">
    <source>
        <dbReference type="ARBA" id="ARBA00022490"/>
    </source>
</evidence>
<keyword evidence="6 7" id="KW-0742">SOS response</keyword>
<evidence type="ECO:0000313" key="12">
    <source>
        <dbReference type="Proteomes" id="UP000565723"/>
    </source>
</evidence>
<dbReference type="InterPro" id="IPR036876">
    <property type="entry name" value="UVR_dom_sf"/>
</dbReference>
<dbReference type="PANTHER" id="PTHR30562:SF1">
    <property type="entry name" value="UVRABC SYSTEM PROTEIN C"/>
    <property type="match status" value="1"/>
</dbReference>
<evidence type="ECO:0000256" key="2">
    <source>
        <dbReference type="ARBA" id="ARBA00022763"/>
    </source>
</evidence>
<dbReference type="PROSITE" id="PS50151">
    <property type="entry name" value="UVR"/>
    <property type="match status" value="1"/>
</dbReference>
<dbReference type="SUPFAM" id="SSF82771">
    <property type="entry name" value="GIY-YIG endonuclease"/>
    <property type="match status" value="1"/>
</dbReference>
<reference evidence="11 12" key="1">
    <citation type="journal article" date="2020" name="Proc. Natl. Acad. Sci. U.S.A.">
        <title>Ecological drivers of bacterial community assembly in synthetic phycospheres.</title>
        <authorList>
            <person name="Fu H."/>
            <person name="Uchimiya M."/>
            <person name="Gore J."/>
            <person name="Moran M.A."/>
        </authorList>
    </citation>
    <scope>NUCLEOTIDE SEQUENCE [LARGE SCALE GENOMIC DNA]</scope>
    <source>
        <strain evidence="11">HF-Din03</strain>
    </source>
</reference>
<comment type="similarity">
    <text evidence="7">Belongs to the UvrC family.</text>
</comment>
<dbReference type="InterPro" id="IPR047296">
    <property type="entry name" value="GIY-YIG_UvrC_Cho"/>
</dbReference>
<dbReference type="InterPro" id="IPR000305">
    <property type="entry name" value="GIY-YIG_endonuc"/>
</dbReference>
<dbReference type="FunFam" id="3.40.1440.10:FF:000001">
    <property type="entry name" value="UvrABC system protein C"/>
    <property type="match status" value="1"/>
</dbReference>
<dbReference type="SUPFAM" id="SSF46600">
    <property type="entry name" value="C-terminal UvrC-binding domain of UvrB"/>
    <property type="match status" value="1"/>
</dbReference>
<dbReference type="GO" id="GO:0005737">
    <property type="term" value="C:cytoplasm"/>
    <property type="evidence" value="ECO:0007669"/>
    <property type="project" value="UniProtKB-SubCell"/>
</dbReference>
<dbReference type="PROSITE" id="PS50164">
    <property type="entry name" value="GIY_YIG"/>
    <property type="match status" value="1"/>
</dbReference>
<dbReference type="InterPro" id="IPR050066">
    <property type="entry name" value="UvrABC_protein_C"/>
</dbReference>
<dbReference type="OMA" id="HIECFDN"/>
<dbReference type="Gene3D" id="3.30.420.340">
    <property type="entry name" value="UvrC, RNAse H endonuclease domain"/>
    <property type="match status" value="1"/>
</dbReference>
<evidence type="ECO:0000256" key="5">
    <source>
        <dbReference type="ARBA" id="ARBA00023204"/>
    </source>
</evidence>
<dbReference type="PANTHER" id="PTHR30562">
    <property type="entry name" value="UVRC/OXIDOREDUCTASE"/>
    <property type="match status" value="1"/>
</dbReference>
<dbReference type="Pfam" id="PF02151">
    <property type="entry name" value="UVR"/>
    <property type="match status" value="1"/>
</dbReference>
<dbReference type="InterPro" id="IPR001162">
    <property type="entry name" value="UvrC_RNase_H_dom"/>
</dbReference>
<dbReference type="InterPro" id="IPR004791">
    <property type="entry name" value="UvrC"/>
</dbReference>
<keyword evidence="5 7" id="KW-0234">DNA repair</keyword>
<dbReference type="GO" id="GO:0006289">
    <property type="term" value="P:nucleotide-excision repair"/>
    <property type="evidence" value="ECO:0007669"/>
    <property type="project" value="UniProtKB-UniRule"/>
</dbReference>
<dbReference type="Gene3D" id="4.10.860.10">
    <property type="entry name" value="UVR domain"/>
    <property type="match status" value="1"/>
</dbReference>
<dbReference type="SMART" id="SM00278">
    <property type="entry name" value="HhH1"/>
    <property type="match status" value="2"/>
</dbReference>
<keyword evidence="1 7" id="KW-0963">Cytoplasm</keyword>
<dbReference type="GO" id="GO:0009380">
    <property type="term" value="C:excinuclease repair complex"/>
    <property type="evidence" value="ECO:0007669"/>
    <property type="project" value="InterPro"/>
</dbReference>
<dbReference type="SMR" id="A0A850LEE2"/>
<dbReference type="GO" id="GO:0003677">
    <property type="term" value="F:DNA binding"/>
    <property type="evidence" value="ECO:0007669"/>
    <property type="project" value="UniProtKB-UniRule"/>
</dbReference>
<dbReference type="GO" id="GO:0009432">
    <property type="term" value="P:SOS response"/>
    <property type="evidence" value="ECO:0007669"/>
    <property type="project" value="UniProtKB-UniRule"/>
</dbReference>
<dbReference type="Proteomes" id="UP000565723">
    <property type="component" value="Unassembled WGS sequence"/>
</dbReference>
<evidence type="ECO:0000259" key="8">
    <source>
        <dbReference type="PROSITE" id="PS50151"/>
    </source>
</evidence>
<dbReference type="Gene3D" id="3.40.1440.10">
    <property type="entry name" value="GIY-YIG endonuclease"/>
    <property type="match status" value="1"/>
</dbReference>
<dbReference type="Pfam" id="PF01541">
    <property type="entry name" value="GIY-YIG"/>
    <property type="match status" value="1"/>
</dbReference>
<keyword evidence="2 7" id="KW-0227">DNA damage</keyword>
<feature type="domain" description="GIY-YIG" evidence="9">
    <location>
        <begin position="28"/>
        <end position="105"/>
    </location>
</feature>
<comment type="caution">
    <text evidence="11">The sequence shown here is derived from an EMBL/GenBank/DDBJ whole genome shotgun (WGS) entry which is preliminary data.</text>
</comment>
<dbReference type="EMBL" id="JABXIY010000013">
    <property type="protein sequence ID" value="NVK96404.1"/>
    <property type="molecule type" value="Genomic_DNA"/>
</dbReference>
<evidence type="ECO:0000259" key="9">
    <source>
        <dbReference type="PROSITE" id="PS50164"/>
    </source>
</evidence>
<dbReference type="Pfam" id="PF22920">
    <property type="entry name" value="UvrC_RNaseH"/>
    <property type="match status" value="1"/>
</dbReference>
<organism evidence="11 12">
    <name type="scientific">Ruegeria pomeroyi</name>
    <dbReference type="NCBI Taxonomy" id="89184"/>
    <lineage>
        <taxon>Bacteria</taxon>
        <taxon>Pseudomonadati</taxon>
        <taxon>Pseudomonadota</taxon>
        <taxon>Alphaproteobacteria</taxon>
        <taxon>Rhodobacterales</taxon>
        <taxon>Roseobacteraceae</taxon>
        <taxon>Ruegeria</taxon>
    </lineage>
</organism>
<evidence type="ECO:0000256" key="7">
    <source>
        <dbReference type="HAMAP-Rule" id="MF_00203"/>
    </source>
</evidence>
<comment type="subcellular location">
    <subcellularLocation>
        <location evidence="7">Cytoplasm</location>
    </subcellularLocation>
</comment>
<dbReference type="RefSeq" id="WP_011049316.1">
    <property type="nucleotide sequence ID" value="NZ_CP076685.1"/>
</dbReference>
<dbReference type="AlphaFoldDB" id="A0A850LEE2"/>
<evidence type="ECO:0000256" key="6">
    <source>
        <dbReference type="ARBA" id="ARBA00023236"/>
    </source>
</evidence>
<evidence type="ECO:0000256" key="3">
    <source>
        <dbReference type="ARBA" id="ARBA00022769"/>
    </source>
</evidence>
<dbReference type="HAMAP" id="MF_00203">
    <property type="entry name" value="UvrC"/>
    <property type="match status" value="1"/>
</dbReference>
<keyword evidence="4 7" id="KW-0267">Excision nuclease</keyword>
<name>A0A850LEE2_9RHOB</name>
<dbReference type="InterPro" id="IPR038476">
    <property type="entry name" value="UvrC_RNase_H_dom_sf"/>
</dbReference>
<dbReference type="InterPro" id="IPR001943">
    <property type="entry name" value="UVR_dom"/>
</dbReference>
<dbReference type="GO" id="GO:0009381">
    <property type="term" value="F:excinuclease ABC activity"/>
    <property type="evidence" value="ECO:0007669"/>
    <property type="project" value="UniProtKB-UniRule"/>
</dbReference>